<dbReference type="SUPFAM" id="SSF58014">
    <property type="entry name" value="Coiled-coil domain of nucleotide exchange factor GrpE"/>
    <property type="match status" value="1"/>
</dbReference>
<feature type="compositionally biased region" description="Basic and acidic residues" evidence="13">
    <location>
        <begin position="25"/>
        <end position="34"/>
    </location>
</feature>
<keyword evidence="6 10" id="KW-0143">Chaperone</keyword>
<keyword evidence="4 10" id="KW-0963">Cytoplasm</keyword>
<evidence type="ECO:0000256" key="9">
    <source>
        <dbReference type="ARBA" id="ARBA00076414"/>
    </source>
</evidence>
<dbReference type="PROSITE" id="PS01071">
    <property type="entry name" value="GRPE"/>
    <property type="match status" value="1"/>
</dbReference>
<sequence>MTMEEKPSAAELDQAKDGLAQTQEAIDKEQEDAEAKLEALKQELEQIRARAEQAEKELLYAQAEFINISRRKEEQYRADQKYAVSELVKSLLPVLDNFERALQAAEQTRNFEALLEGVRSTQRLLQDALQKVGLVPIEAVGKEFDPKLHEAIGPAESEDLPPHTVAEEVQRGYLLHDRVLRPALVRVVQEKEHSEA</sequence>
<evidence type="ECO:0000256" key="2">
    <source>
        <dbReference type="ARBA" id="ARBA00009054"/>
    </source>
</evidence>
<evidence type="ECO:0000256" key="7">
    <source>
        <dbReference type="ARBA" id="ARBA00053401"/>
    </source>
</evidence>
<dbReference type="HOGENOM" id="CLU_057217_5_2_0"/>
<comment type="similarity">
    <text evidence="2 10 12">Belongs to the GrpE family.</text>
</comment>
<dbReference type="eggNOG" id="COG0576">
    <property type="taxonomic scope" value="Bacteria"/>
</dbReference>
<keyword evidence="15" id="KW-1185">Reference proteome</keyword>
<dbReference type="Proteomes" id="UP000014227">
    <property type="component" value="Chromosome I"/>
</dbReference>
<dbReference type="InterPro" id="IPR000740">
    <property type="entry name" value="GrpE"/>
</dbReference>
<dbReference type="PATRIC" id="fig|1303518.3.peg.39"/>
<organism evidence="14 15">
    <name type="scientific">Chthonomonas calidirosea (strain DSM 23976 / ICMP 18418 / T49)</name>
    <dbReference type="NCBI Taxonomy" id="1303518"/>
    <lineage>
        <taxon>Bacteria</taxon>
        <taxon>Bacillati</taxon>
        <taxon>Armatimonadota</taxon>
        <taxon>Chthonomonadia</taxon>
        <taxon>Chthonomonadales</taxon>
        <taxon>Chthonomonadaceae</taxon>
        <taxon>Chthonomonas</taxon>
    </lineage>
</organism>
<dbReference type="PANTHER" id="PTHR21237:SF23">
    <property type="entry name" value="GRPE PROTEIN HOMOLOG, MITOCHONDRIAL"/>
    <property type="match status" value="1"/>
</dbReference>
<dbReference type="CDD" id="cd00446">
    <property type="entry name" value="GrpE"/>
    <property type="match status" value="1"/>
</dbReference>
<name>S0EW61_CHTCT</name>
<comment type="subunit">
    <text evidence="3 10">Homodimer.</text>
</comment>
<dbReference type="PRINTS" id="PR00773">
    <property type="entry name" value="GRPEPROTEIN"/>
</dbReference>
<dbReference type="AlphaFoldDB" id="S0EW61"/>
<feature type="region of interest" description="Disordered" evidence="13">
    <location>
        <begin position="1"/>
        <end position="34"/>
    </location>
</feature>
<proteinExistence type="inferred from homology"/>
<dbReference type="Pfam" id="PF01025">
    <property type="entry name" value="GrpE"/>
    <property type="match status" value="1"/>
</dbReference>
<keyword evidence="5 10" id="KW-0346">Stress response</keyword>
<dbReference type="KEGG" id="ccz:CCALI_00038"/>
<dbReference type="GO" id="GO:0006457">
    <property type="term" value="P:protein folding"/>
    <property type="evidence" value="ECO:0007669"/>
    <property type="project" value="InterPro"/>
</dbReference>
<gene>
    <name evidence="10" type="primary">grpE</name>
    <name evidence="14" type="ORF">CCALI_00038</name>
</gene>
<evidence type="ECO:0000313" key="14">
    <source>
        <dbReference type="EMBL" id="CCW33878.1"/>
    </source>
</evidence>
<accession>S0EW61</accession>
<dbReference type="GO" id="GO:0005737">
    <property type="term" value="C:cytoplasm"/>
    <property type="evidence" value="ECO:0007669"/>
    <property type="project" value="UniProtKB-SubCell"/>
</dbReference>
<dbReference type="STRING" id="454171.CP488_01122"/>
<dbReference type="Gene3D" id="3.90.20.20">
    <property type="match status" value="1"/>
</dbReference>
<dbReference type="InParanoid" id="S0EW61"/>
<evidence type="ECO:0000256" key="4">
    <source>
        <dbReference type="ARBA" id="ARBA00022490"/>
    </source>
</evidence>
<reference evidence="15" key="1">
    <citation type="submission" date="2013-03" db="EMBL/GenBank/DDBJ databases">
        <title>Genome sequence of Chthonomonas calidirosea, the first sequenced genome from the Armatimonadetes phylum (formally candidate division OP10).</title>
        <authorList>
            <person name="Lee K.C.Y."/>
            <person name="Morgan X.C."/>
            <person name="Dunfield P.F."/>
            <person name="Tamas I."/>
            <person name="Houghton K.M."/>
            <person name="Vyssotski M."/>
            <person name="Ryan J.L.J."/>
            <person name="Lagutin K."/>
            <person name="McDonald I.R."/>
            <person name="Stott M.B."/>
        </authorList>
    </citation>
    <scope>NUCLEOTIDE SEQUENCE [LARGE SCALE GENOMIC DNA]</scope>
    <source>
        <strain evidence="15">DSM 23976 / ICMP 18418 / T49</strain>
    </source>
</reference>
<dbReference type="FunFam" id="2.30.22.10:FF:000001">
    <property type="entry name" value="Protein GrpE"/>
    <property type="match status" value="1"/>
</dbReference>
<dbReference type="GO" id="GO:0000774">
    <property type="term" value="F:adenyl-nucleotide exchange factor activity"/>
    <property type="evidence" value="ECO:0007669"/>
    <property type="project" value="InterPro"/>
</dbReference>
<protein>
    <recommendedName>
        <fullName evidence="8 10">Protein GrpE</fullName>
    </recommendedName>
    <alternativeName>
        <fullName evidence="9 10">HSP-70 cofactor</fullName>
    </alternativeName>
</protein>
<evidence type="ECO:0000256" key="3">
    <source>
        <dbReference type="ARBA" id="ARBA00011738"/>
    </source>
</evidence>
<dbReference type="FunCoup" id="S0EW61">
    <property type="interactions" value="417"/>
</dbReference>
<dbReference type="GO" id="GO:0051087">
    <property type="term" value="F:protein-folding chaperone binding"/>
    <property type="evidence" value="ECO:0007669"/>
    <property type="project" value="InterPro"/>
</dbReference>
<evidence type="ECO:0000256" key="11">
    <source>
        <dbReference type="RuleBase" id="RU000639"/>
    </source>
</evidence>
<dbReference type="Gene3D" id="2.30.22.10">
    <property type="entry name" value="Head domain of nucleotide exchange factor GrpE"/>
    <property type="match status" value="1"/>
</dbReference>
<dbReference type="RefSeq" id="WP_016481442.1">
    <property type="nucleotide sequence ID" value="NC_021487.1"/>
</dbReference>
<dbReference type="InterPro" id="IPR013805">
    <property type="entry name" value="GrpE_CC"/>
</dbReference>
<dbReference type="NCBIfam" id="NF010738">
    <property type="entry name" value="PRK14140.1"/>
    <property type="match status" value="1"/>
</dbReference>
<feature type="compositionally biased region" description="Basic and acidic residues" evidence="13">
    <location>
        <begin position="1"/>
        <end position="16"/>
    </location>
</feature>
<evidence type="ECO:0000256" key="10">
    <source>
        <dbReference type="HAMAP-Rule" id="MF_01151"/>
    </source>
</evidence>
<dbReference type="SUPFAM" id="SSF51064">
    <property type="entry name" value="Head domain of nucleotide exchange factor GrpE"/>
    <property type="match status" value="1"/>
</dbReference>
<comment type="function">
    <text evidence="7 10 11">Participates actively in the response to hyperosmotic and heat shock by preventing the aggregation of stress-denatured proteins, in association with DnaK and GrpE. It is the nucleotide exchange factor for DnaK and may function as a thermosensor. Unfolded proteins bind initially to DnaJ; upon interaction with the DnaJ-bound protein, DnaK hydrolyzes its bound ATP, resulting in the formation of a stable complex. GrpE releases ADP from DnaK; ATP binding to DnaK triggers the release of the substrate protein, thus completing the reaction cycle. Several rounds of ATP-dependent interactions between DnaJ, DnaK and GrpE are required for fully efficient folding.</text>
</comment>
<evidence type="ECO:0000256" key="1">
    <source>
        <dbReference type="ARBA" id="ARBA00004496"/>
    </source>
</evidence>
<dbReference type="EMBL" id="HF951689">
    <property type="protein sequence ID" value="CCW33878.1"/>
    <property type="molecule type" value="Genomic_DNA"/>
</dbReference>
<dbReference type="PANTHER" id="PTHR21237">
    <property type="entry name" value="GRPE PROTEIN"/>
    <property type="match status" value="1"/>
</dbReference>
<dbReference type="GO" id="GO:0042803">
    <property type="term" value="F:protein homodimerization activity"/>
    <property type="evidence" value="ECO:0007669"/>
    <property type="project" value="InterPro"/>
</dbReference>
<dbReference type="HAMAP" id="MF_01151">
    <property type="entry name" value="GrpE"/>
    <property type="match status" value="1"/>
</dbReference>
<evidence type="ECO:0000256" key="5">
    <source>
        <dbReference type="ARBA" id="ARBA00023016"/>
    </source>
</evidence>
<evidence type="ECO:0000256" key="12">
    <source>
        <dbReference type="RuleBase" id="RU004478"/>
    </source>
</evidence>
<comment type="subcellular location">
    <subcellularLocation>
        <location evidence="1 10">Cytoplasm</location>
    </subcellularLocation>
</comment>
<evidence type="ECO:0000256" key="6">
    <source>
        <dbReference type="ARBA" id="ARBA00023186"/>
    </source>
</evidence>
<evidence type="ECO:0000313" key="15">
    <source>
        <dbReference type="Proteomes" id="UP000014227"/>
    </source>
</evidence>
<dbReference type="GO" id="GO:0051082">
    <property type="term" value="F:unfolded protein binding"/>
    <property type="evidence" value="ECO:0007669"/>
    <property type="project" value="TreeGrafter"/>
</dbReference>
<evidence type="ECO:0000256" key="13">
    <source>
        <dbReference type="SAM" id="MobiDB-lite"/>
    </source>
</evidence>
<dbReference type="OrthoDB" id="5191115at2"/>
<evidence type="ECO:0000256" key="8">
    <source>
        <dbReference type="ARBA" id="ARBA00072274"/>
    </source>
</evidence>
<dbReference type="InterPro" id="IPR009012">
    <property type="entry name" value="GrpE_head"/>
</dbReference>